<keyword evidence="1" id="KW-1133">Transmembrane helix</keyword>
<evidence type="ECO:0000313" key="5">
    <source>
        <dbReference type="Proteomes" id="UP000509623"/>
    </source>
</evidence>
<dbReference type="RefSeq" id="WP_086036257.1">
    <property type="nucleotide sequence ID" value="NZ_CP046051.1"/>
</dbReference>
<feature type="transmembrane region" description="Helical" evidence="1">
    <location>
        <begin position="39"/>
        <end position="57"/>
    </location>
</feature>
<sequence>MQKKGKKTDILDLYEETVYAQDNWEKTPTAVYEQRGMPIADITVGILLLFSAVTALAMGHAYWYLYLLFYGLGAFVFLMGVFHVARPILRREGSDLIGVSCGFIPREHRLPRTALRRIIPEPAPGTKQYSKFLRYYVELYPVSGKKIDLGERHLKEDAALSLDEYLASKEKQAAAPEKATPIRSLLILEIVLIAAGLVGLIFIFKI</sequence>
<organism evidence="2 4">
    <name type="scientific">Caproicibacterium lactatifermentans</name>
    <dbReference type="NCBI Taxonomy" id="2666138"/>
    <lineage>
        <taxon>Bacteria</taxon>
        <taxon>Bacillati</taxon>
        <taxon>Bacillota</taxon>
        <taxon>Clostridia</taxon>
        <taxon>Eubacteriales</taxon>
        <taxon>Oscillospiraceae</taxon>
        <taxon>Caproicibacterium</taxon>
    </lineage>
</organism>
<reference evidence="3" key="3">
    <citation type="journal article" date="2022" name="Int. J. Syst. Evol. Microbiol.">
        <title>Caproicibacterium lactatifermentans sp. nov., isolated from pit clay used for the production of Chinese strong aroma-type liquor.</title>
        <authorList>
            <person name="Wang H."/>
            <person name="Gu Y."/>
            <person name="Zhao D."/>
            <person name="Qiao Z."/>
            <person name="Zheng J."/>
            <person name="Gao J."/>
            <person name="Ren C."/>
            <person name="Xu Y."/>
        </authorList>
    </citation>
    <scope>NUCLEOTIDE SEQUENCE</scope>
    <source>
        <strain evidence="3">JNU-WLY1368</strain>
    </source>
</reference>
<dbReference type="EMBL" id="CP046161">
    <property type="protein sequence ID" value="QKO29812.1"/>
    <property type="molecule type" value="Genomic_DNA"/>
</dbReference>
<keyword evidence="5" id="KW-1185">Reference proteome</keyword>
<accession>A0A859DP18</accession>
<protein>
    <submittedName>
        <fullName evidence="2">Uncharacterized protein</fullName>
    </submittedName>
</protein>
<dbReference type="AlphaFoldDB" id="A0A859DP18"/>
<evidence type="ECO:0000256" key="1">
    <source>
        <dbReference type="SAM" id="Phobius"/>
    </source>
</evidence>
<evidence type="ECO:0000313" key="3">
    <source>
        <dbReference type="EMBL" id="QKO29812.1"/>
    </source>
</evidence>
<keyword evidence="1" id="KW-0812">Transmembrane</keyword>
<name>A0A859DP18_9FIRM</name>
<feature type="transmembrane region" description="Helical" evidence="1">
    <location>
        <begin position="185"/>
        <end position="204"/>
    </location>
</feature>
<dbReference type="Proteomes" id="UP000501316">
    <property type="component" value="Chromosome"/>
</dbReference>
<proteinExistence type="predicted"/>
<dbReference type="KEGG" id="clf:GJQ69_02820"/>
<gene>
    <name evidence="2" type="ORF">GJQ69_02820</name>
    <name evidence="3" type="ORF">GKP14_01550</name>
</gene>
<dbReference type="Proteomes" id="UP000509623">
    <property type="component" value="Chromosome"/>
</dbReference>
<feature type="transmembrane region" description="Helical" evidence="1">
    <location>
        <begin position="63"/>
        <end position="85"/>
    </location>
</feature>
<evidence type="ECO:0000313" key="2">
    <source>
        <dbReference type="EMBL" id="QKN23510.1"/>
    </source>
</evidence>
<dbReference type="EMBL" id="CP046051">
    <property type="protein sequence ID" value="QKN23510.1"/>
    <property type="molecule type" value="Genomic_DNA"/>
</dbReference>
<keyword evidence="1" id="KW-0472">Membrane</keyword>
<reference evidence="3" key="2">
    <citation type="journal article" date="2021" name="Appl. Environ. Microbiol.">
        <title>Adaptability of a Caproate-Producing Bacterium Contributes to Its Dominance in an Anaerobic Fermentation System.</title>
        <authorList>
            <person name="Wang H."/>
            <person name="Gu Y."/>
            <person name="Zhou W."/>
            <person name="Zhao D."/>
            <person name="Qiao Z."/>
            <person name="Zheng J."/>
            <person name="Gao J."/>
            <person name="Chen X."/>
            <person name="Ren C."/>
            <person name="Xu Y."/>
        </authorList>
    </citation>
    <scope>NUCLEOTIDE SEQUENCE</scope>
    <source>
        <strain evidence="3">JNU-WLY1368</strain>
    </source>
</reference>
<reference evidence="4 5" key="1">
    <citation type="submission" date="2019-11" db="EMBL/GenBank/DDBJ databases">
        <authorList>
            <person name="Ren C."/>
            <person name="Wang H."/>
            <person name="Xu Y."/>
        </authorList>
    </citation>
    <scope>NUCLEOTIDE SEQUENCE [LARGE SCALE GENOMIC DNA]</scope>
    <source>
        <strain evidence="5">JNU-WLY1368</strain>
        <strain evidence="2 4">LBM 19010</strain>
    </source>
</reference>
<evidence type="ECO:0000313" key="4">
    <source>
        <dbReference type="Proteomes" id="UP000501316"/>
    </source>
</evidence>